<proteinExistence type="predicted"/>
<evidence type="ECO:0000313" key="3">
    <source>
        <dbReference type="Proteomes" id="UP000433309"/>
    </source>
</evidence>
<protein>
    <recommendedName>
        <fullName evidence="4">Secreted protein</fullName>
    </recommendedName>
</protein>
<name>A0A6I2KTA1_9BURK</name>
<evidence type="ECO:0008006" key="4">
    <source>
        <dbReference type="Google" id="ProtNLM"/>
    </source>
</evidence>
<evidence type="ECO:0000313" key="2">
    <source>
        <dbReference type="EMBL" id="MRW89028.1"/>
    </source>
</evidence>
<dbReference type="Proteomes" id="UP000433309">
    <property type="component" value="Unassembled WGS sequence"/>
</dbReference>
<evidence type="ECO:0000256" key="1">
    <source>
        <dbReference type="SAM" id="SignalP"/>
    </source>
</evidence>
<feature type="signal peptide" evidence="1">
    <location>
        <begin position="1"/>
        <end position="17"/>
    </location>
</feature>
<keyword evidence="1" id="KW-0732">Signal</keyword>
<dbReference type="EMBL" id="WKJK01000002">
    <property type="protein sequence ID" value="MRW89028.1"/>
    <property type="molecule type" value="Genomic_DNA"/>
</dbReference>
<comment type="caution">
    <text evidence="2">The sequence shown here is derived from an EMBL/GenBank/DDBJ whole genome shotgun (WGS) entry which is preliminary data.</text>
</comment>
<gene>
    <name evidence="2" type="ORF">GJ699_03430</name>
</gene>
<reference evidence="2 3" key="1">
    <citation type="submission" date="2019-11" db="EMBL/GenBank/DDBJ databases">
        <title>Novel species isolated from a subtropical stream in China.</title>
        <authorList>
            <person name="Lu H."/>
        </authorList>
    </citation>
    <scope>NUCLEOTIDE SEQUENCE [LARGE SCALE GENOMIC DNA]</scope>
    <source>
        <strain evidence="2 3">FT80W</strain>
    </source>
</reference>
<feature type="chain" id="PRO_5026117430" description="Secreted protein" evidence="1">
    <location>
        <begin position="18"/>
        <end position="132"/>
    </location>
</feature>
<dbReference type="AlphaFoldDB" id="A0A6I2KTA1"/>
<accession>A0A6I2KTA1</accession>
<dbReference type="RefSeq" id="WP_154373148.1">
    <property type="nucleotide sequence ID" value="NZ_WKJK01000002.1"/>
</dbReference>
<sequence length="132" mass="14335">MKLLLLLLALTSLSANAYAGPSDFVIASDEFLSTELPKMEAAVATKDRAYFASGIERVKTFLNGHWADLDKFPSCTEAVSDFLIVGQCRISPPGSLCEPETFFPKFEANLAKCRAAAKANQASQRMLSTQPN</sequence>
<keyword evidence="3" id="KW-1185">Reference proteome</keyword>
<organism evidence="2 3">
    <name type="scientific">Duganella guangzhouensis</name>
    <dbReference type="NCBI Taxonomy" id="2666084"/>
    <lineage>
        <taxon>Bacteria</taxon>
        <taxon>Pseudomonadati</taxon>
        <taxon>Pseudomonadota</taxon>
        <taxon>Betaproteobacteria</taxon>
        <taxon>Burkholderiales</taxon>
        <taxon>Oxalobacteraceae</taxon>
        <taxon>Telluria group</taxon>
        <taxon>Duganella</taxon>
    </lineage>
</organism>